<dbReference type="EMBL" id="MCFI01000013">
    <property type="protein sequence ID" value="ORY80357.1"/>
    <property type="molecule type" value="Genomic_DNA"/>
</dbReference>
<organism evidence="4 5">
    <name type="scientific">Protomyces lactucae-debilis</name>
    <dbReference type="NCBI Taxonomy" id="2754530"/>
    <lineage>
        <taxon>Eukaryota</taxon>
        <taxon>Fungi</taxon>
        <taxon>Dikarya</taxon>
        <taxon>Ascomycota</taxon>
        <taxon>Taphrinomycotina</taxon>
        <taxon>Taphrinomycetes</taxon>
        <taxon>Taphrinales</taxon>
        <taxon>Protomycetaceae</taxon>
        <taxon>Protomyces</taxon>
    </lineage>
</organism>
<dbReference type="PANTHER" id="PTHR28156">
    <property type="entry name" value="FAS1 DOMAIN-CONTAINING PROTEIN YDR262W"/>
    <property type="match status" value="1"/>
</dbReference>
<dbReference type="Pfam" id="PF02469">
    <property type="entry name" value="Fasciclin"/>
    <property type="match status" value="1"/>
</dbReference>
<dbReference type="SUPFAM" id="SSF82153">
    <property type="entry name" value="FAS1 domain"/>
    <property type="match status" value="1"/>
</dbReference>
<feature type="chain" id="PRO_5012078947" description="FAS1 domain-containing protein" evidence="2">
    <location>
        <begin position="26"/>
        <end position="213"/>
    </location>
</feature>
<dbReference type="GeneID" id="63786197"/>
<evidence type="ECO:0000259" key="3">
    <source>
        <dbReference type="PROSITE" id="PS50213"/>
    </source>
</evidence>
<name>A0A1Y2F9P5_PROLT</name>
<feature type="domain" description="FAS1" evidence="3">
    <location>
        <begin position="50"/>
        <end position="199"/>
    </location>
</feature>
<dbReference type="InterPro" id="IPR000782">
    <property type="entry name" value="FAS1_domain"/>
</dbReference>
<sequence>MKLLASLSFSLFSLYSLHCAASSAADANVLKLRSETTTNMDFFADNKPPSGKPTLSDIMDKRCTIINDYMMGSPDVMQRLQDDTKQTLILAPLNAAIIALPQKPWISMDSASGSGSKEASSAQRNEENAEANIARFVKQHVVAQYPLTAGVRVPTMNGGSIWFEEDMKTSVKRVYPGGHRVVSEKQAANGAIWIVDGIMQPATEAPVDKKDGL</sequence>
<dbReference type="Gene3D" id="2.30.180.10">
    <property type="entry name" value="FAS1 domain"/>
    <property type="match status" value="1"/>
</dbReference>
<comment type="caution">
    <text evidence="4">The sequence shown here is derived from an EMBL/GenBank/DDBJ whole genome shotgun (WGS) entry which is preliminary data.</text>
</comment>
<evidence type="ECO:0000313" key="5">
    <source>
        <dbReference type="Proteomes" id="UP000193685"/>
    </source>
</evidence>
<keyword evidence="1 2" id="KW-0732">Signal</keyword>
<accession>A0A1Y2F9P5</accession>
<dbReference type="PANTHER" id="PTHR28156:SF1">
    <property type="entry name" value="FAS1 DOMAIN-CONTAINING PROTEIN YDR262W"/>
    <property type="match status" value="1"/>
</dbReference>
<gene>
    <name evidence="4" type="ORF">BCR37DRAFT_381025</name>
</gene>
<feature type="signal peptide" evidence="2">
    <location>
        <begin position="1"/>
        <end position="25"/>
    </location>
</feature>
<evidence type="ECO:0000313" key="4">
    <source>
        <dbReference type="EMBL" id="ORY80357.1"/>
    </source>
</evidence>
<dbReference type="Proteomes" id="UP000193685">
    <property type="component" value="Unassembled WGS sequence"/>
</dbReference>
<dbReference type="AlphaFoldDB" id="A0A1Y2F9P5"/>
<reference evidence="4 5" key="1">
    <citation type="submission" date="2016-07" db="EMBL/GenBank/DDBJ databases">
        <title>Pervasive Adenine N6-methylation of Active Genes in Fungi.</title>
        <authorList>
            <consortium name="DOE Joint Genome Institute"/>
            <person name="Mondo S.J."/>
            <person name="Dannebaum R.O."/>
            <person name="Kuo R.C."/>
            <person name="Labutti K."/>
            <person name="Haridas S."/>
            <person name="Kuo A."/>
            <person name="Salamov A."/>
            <person name="Ahrendt S.R."/>
            <person name="Lipzen A."/>
            <person name="Sullivan W."/>
            <person name="Andreopoulos W.B."/>
            <person name="Clum A."/>
            <person name="Lindquist E."/>
            <person name="Daum C."/>
            <person name="Ramamoorthy G.K."/>
            <person name="Gryganskyi A."/>
            <person name="Culley D."/>
            <person name="Magnuson J.K."/>
            <person name="James T.Y."/>
            <person name="O'Malley M.A."/>
            <person name="Stajich J.E."/>
            <person name="Spatafora J.W."/>
            <person name="Visel A."/>
            <person name="Grigoriev I.V."/>
        </authorList>
    </citation>
    <scope>NUCLEOTIDE SEQUENCE [LARGE SCALE GENOMIC DNA]</scope>
    <source>
        <strain evidence="4 5">12-1054</strain>
    </source>
</reference>
<protein>
    <recommendedName>
        <fullName evidence="3">FAS1 domain-containing protein</fullName>
    </recommendedName>
</protein>
<dbReference type="RefSeq" id="XP_040724245.1">
    <property type="nucleotide sequence ID" value="XM_040869598.1"/>
</dbReference>
<keyword evidence="5" id="KW-1185">Reference proteome</keyword>
<evidence type="ECO:0000256" key="1">
    <source>
        <dbReference type="ARBA" id="ARBA00022729"/>
    </source>
</evidence>
<dbReference type="PROSITE" id="PS50213">
    <property type="entry name" value="FAS1"/>
    <property type="match status" value="1"/>
</dbReference>
<proteinExistence type="predicted"/>
<dbReference type="InterPro" id="IPR040200">
    <property type="entry name" value="Mug57-like"/>
</dbReference>
<evidence type="ECO:0000256" key="2">
    <source>
        <dbReference type="SAM" id="SignalP"/>
    </source>
</evidence>
<dbReference type="OrthoDB" id="5551751at2759"/>
<dbReference type="InterPro" id="IPR036378">
    <property type="entry name" value="FAS1_dom_sf"/>
</dbReference>
<dbReference type="STRING" id="56484.A0A1Y2F9P5"/>